<sequence>MMEFKGFSSIENSYRAAYLETLRNQSLTDGLFVVQEKVHGANFSFHLSEGVMRTAKRTSFIDDPKDFYPCDALVEALAPRIRDLAGQVQGKEVAVFGELCGGFYNHADVTPVKNLSPVQRGVCYAPDLQFYAFDVRVDGAYLPVSEANRLFEAVGLFYARTLFSGSLEACLAYPNDFQSLVPQWLGLPPIETNMCEGTIIRPEEPRHQPSGSRVILKNKNDCWKERNKKTPVVESLVAISPQAEHLIGELQALVNENRLANVLSKMGPVTAKDFGRIIGALSRDVMEEFNKDHEQAFADLVKHEQKQAKKRLSTALTSLVKSRIEDAAAGLWP</sequence>
<protein>
    <recommendedName>
        <fullName evidence="5">RNA ligase (ATP)</fullName>
    </recommendedName>
</protein>
<evidence type="ECO:0000259" key="2">
    <source>
        <dbReference type="Pfam" id="PF18043"/>
    </source>
</evidence>
<evidence type="ECO:0000259" key="1">
    <source>
        <dbReference type="Pfam" id="PF09414"/>
    </source>
</evidence>
<keyword evidence="4" id="KW-1185">Reference proteome</keyword>
<dbReference type="Gene3D" id="1.10.10.1810">
    <property type="entry name" value="RNA ligase"/>
    <property type="match status" value="1"/>
</dbReference>
<dbReference type="EMBL" id="JAFREP010000045">
    <property type="protein sequence ID" value="MBO1322915.1"/>
    <property type="molecule type" value="Genomic_DNA"/>
</dbReference>
<proteinExistence type="predicted"/>
<feature type="domain" description="RNA ligase" evidence="1">
    <location>
        <begin position="32"/>
        <end position="217"/>
    </location>
</feature>
<dbReference type="RefSeq" id="WP_207862886.1">
    <property type="nucleotide sequence ID" value="NZ_JAFREP010000045.1"/>
</dbReference>
<reference evidence="3" key="1">
    <citation type="submission" date="2021-03" db="EMBL/GenBank/DDBJ databases">
        <authorList>
            <person name="Wang G."/>
        </authorList>
    </citation>
    <scope>NUCLEOTIDE SEQUENCE</scope>
    <source>
        <strain evidence="3">KCTC 12899</strain>
    </source>
</reference>
<dbReference type="Pfam" id="PF18043">
    <property type="entry name" value="T4_Rnl2_C"/>
    <property type="match status" value="1"/>
</dbReference>
<accession>A0A8J7QRJ6</accession>
<dbReference type="AlphaFoldDB" id="A0A8J7QRJ6"/>
<dbReference type="Pfam" id="PF09414">
    <property type="entry name" value="RNA_ligase"/>
    <property type="match status" value="1"/>
</dbReference>
<dbReference type="Proteomes" id="UP000664417">
    <property type="component" value="Unassembled WGS sequence"/>
</dbReference>
<dbReference type="Gene3D" id="3.30.1490.70">
    <property type="match status" value="1"/>
</dbReference>
<evidence type="ECO:0000313" key="3">
    <source>
        <dbReference type="EMBL" id="MBO1322915.1"/>
    </source>
</evidence>
<dbReference type="Gene3D" id="3.30.470.30">
    <property type="entry name" value="DNA ligase/mRNA capping enzyme"/>
    <property type="match status" value="1"/>
</dbReference>
<evidence type="ECO:0008006" key="5">
    <source>
        <dbReference type="Google" id="ProtNLM"/>
    </source>
</evidence>
<gene>
    <name evidence="3" type="ORF">J3U88_30905</name>
</gene>
<name>A0A8J7QRJ6_9BACT</name>
<organism evidence="3 4">
    <name type="scientific">Acanthopleuribacter pedis</name>
    <dbReference type="NCBI Taxonomy" id="442870"/>
    <lineage>
        <taxon>Bacteria</taxon>
        <taxon>Pseudomonadati</taxon>
        <taxon>Acidobacteriota</taxon>
        <taxon>Holophagae</taxon>
        <taxon>Acanthopleuribacterales</taxon>
        <taxon>Acanthopleuribacteraceae</taxon>
        <taxon>Acanthopleuribacter</taxon>
    </lineage>
</organism>
<evidence type="ECO:0000313" key="4">
    <source>
        <dbReference type="Proteomes" id="UP000664417"/>
    </source>
</evidence>
<dbReference type="InterPro" id="IPR040609">
    <property type="entry name" value="Rnl2_C"/>
</dbReference>
<comment type="caution">
    <text evidence="3">The sequence shown here is derived from an EMBL/GenBank/DDBJ whole genome shotgun (WGS) entry which is preliminary data.</text>
</comment>
<feature type="domain" description="RNA ligase 2 C-terminal" evidence="2">
    <location>
        <begin position="242"/>
        <end position="315"/>
    </location>
</feature>
<dbReference type="SUPFAM" id="SSF56091">
    <property type="entry name" value="DNA ligase/mRNA capping enzyme, catalytic domain"/>
    <property type="match status" value="1"/>
</dbReference>
<dbReference type="InterPro" id="IPR021122">
    <property type="entry name" value="RNA_ligase_dom_REL/Rnl2"/>
</dbReference>
<dbReference type="InterPro" id="IPR041948">
    <property type="entry name" value="Rnl1/2_C_sf"/>
</dbReference>